<evidence type="ECO:0000313" key="4">
    <source>
        <dbReference type="Proteomes" id="UP000680206"/>
    </source>
</evidence>
<evidence type="ECO:0000313" key="3">
    <source>
        <dbReference type="EMBL" id="MBO2459362.1"/>
    </source>
</evidence>
<protein>
    <submittedName>
        <fullName evidence="3">Uncharacterized protein</fullName>
    </submittedName>
</protein>
<keyword evidence="2" id="KW-1133">Transmembrane helix</keyword>
<evidence type="ECO:0000256" key="2">
    <source>
        <dbReference type="SAM" id="Phobius"/>
    </source>
</evidence>
<comment type="caution">
    <text evidence="3">The sequence shown here is derived from an EMBL/GenBank/DDBJ whole genome shotgun (WGS) entry which is preliminary data.</text>
</comment>
<reference evidence="3 4" key="1">
    <citation type="submission" date="2021-03" db="EMBL/GenBank/DDBJ databases">
        <title>Actinomadura violae sp. nov., isolated from lichen in Thailand.</title>
        <authorList>
            <person name="Kanchanasin P."/>
            <person name="Saeng-In P."/>
            <person name="Phongsopitanun W."/>
            <person name="Yuki M."/>
            <person name="Kudo T."/>
            <person name="Ohkuma M."/>
            <person name="Tanasupawat S."/>
        </authorList>
    </citation>
    <scope>NUCLEOTIDE SEQUENCE [LARGE SCALE GENOMIC DNA]</scope>
    <source>
        <strain evidence="3 4">LCR2-06</strain>
    </source>
</reference>
<keyword evidence="2" id="KW-0812">Transmembrane</keyword>
<proteinExistence type="predicted"/>
<dbReference type="RefSeq" id="WP_208241942.1">
    <property type="nucleotide sequence ID" value="NZ_JAGEPF010000010.1"/>
</dbReference>
<dbReference type="EMBL" id="JAGEPF010000010">
    <property type="protein sequence ID" value="MBO2459362.1"/>
    <property type="molecule type" value="Genomic_DNA"/>
</dbReference>
<name>A0ABS3RRT3_9ACTN</name>
<keyword evidence="2" id="KW-0472">Membrane</keyword>
<feature type="region of interest" description="Disordered" evidence="1">
    <location>
        <begin position="59"/>
        <end position="102"/>
    </location>
</feature>
<keyword evidence="4" id="KW-1185">Reference proteome</keyword>
<gene>
    <name evidence="3" type="ORF">J4709_17420</name>
</gene>
<feature type="compositionally biased region" description="Basic and acidic residues" evidence="1">
    <location>
        <begin position="59"/>
        <end position="68"/>
    </location>
</feature>
<feature type="transmembrane region" description="Helical" evidence="2">
    <location>
        <begin position="6"/>
        <end position="32"/>
    </location>
</feature>
<evidence type="ECO:0000256" key="1">
    <source>
        <dbReference type="SAM" id="MobiDB-lite"/>
    </source>
</evidence>
<sequence length="102" mass="10724">MSADQAAAAMFGAGITLLVMAAAVVWAVAHVYQGAHAARLDRERRDAARARAYHRLSPDERRIWRTGEHPAAAAPPPGAVPFRGGEGASRDGAGSWRTAHAA</sequence>
<organism evidence="3 4">
    <name type="scientific">Actinomadura violacea</name>
    <dbReference type="NCBI Taxonomy" id="2819934"/>
    <lineage>
        <taxon>Bacteria</taxon>
        <taxon>Bacillati</taxon>
        <taxon>Actinomycetota</taxon>
        <taxon>Actinomycetes</taxon>
        <taxon>Streptosporangiales</taxon>
        <taxon>Thermomonosporaceae</taxon>
        <taxon>Actinomadura</taxon>
    </lineage>
</organism>
<dbReference type="Proteomes" id="UP000680206">
    <property type="component" value="Unassembled WGS sequence"/>
</dbReference>
<accession>A0ABS3RRT3</accession>